<dbReference type="GO" id="GO:0005789">
    <property type="term" value="C:endoplasmic reticulum membrane"/>
    <property type="evidence" value="ECO:0007669"/>
    <property type="project" value="UniProtKB-SubCell"/>
</dbReference>
<evidence type="ECO:0000256" key="4">
    <source>
        <dbReference type="ARBA" id="ARBA00005420"/>
    </source>
</evidence>
<feature type="transmembrane region" description="Helical" evidence="16">
    <location>
        <begin position="157"/>
        <end position="175"/>
    </location>
</feature>
<dbReference type="GO" id="GO:0004144">
    <property type="term" value="F:diacylglycerol O-acyltransferase activity"/>
    <property type="evidence" value="ECO:0007669"/>
    <property type="project" value="UniProtKB-EC"/>
</dbReference>
<feature type="region of interest" description="Disordered" evidence="15">
    <location>
        <begin position="911"/>
        <end position="978"/>
    </location>
</feature>
<evidence type="ECO:0000256" key="2">
    <source>
        <dbReference type="ARBA" id="ARBA00004771"/>
    </source>
</evidence>
<evidence type="ECO:0000256" key="1">
    <source>
        <dbReference type="ARBA" id="ARBA00004477"/>
    </source>
</evidence>
<comment type="similarity">
    <text evidence="4">Belongs to the diacylglycerol acyltransferase family.</text>
</comment>
<feature type="compositionally biased region" description="Low complexity" evidence="15">
    <location>
        <begin position="116"/>
        <end position="127"/>
    </location>
</feature>
<feature type="transmembrane region" description="Helical" evidence="16">
    <location>
        <begin position="211"/>
        <end position="232"/>
    </location>
</feature>
<comment type="caution">
    <text evidence="17">The sequence shown here is derived from an EMBL/GenBank/DDBJ whole genome shotgun (WGS) entry which is preliminary data.</text>
</comment>
<keyword evidence="18" id="KW-1185">Reference proteome</keyword>
<evidence type="ECO:0000256" key="6">
    <source>
        <dbReference type="ARBA" id="ARBA00022516"/>
    </source>
</evidence>
<evidence type="ECO:0000256" key="3">
    <source>
        <dbReference type="ARBA" id="ARBA00005189"/>
    </source>
</evidence>
<evidence type="ECO:0000256" key="7">
    <source>
        <dbReference type="ARBA" id="ARBA00022679"/>
    </source>
</evidence>
<keyword evidence="8 16" id="KW-0812">Transmembrane</keyword>
<evidence type="ECO:0000256" key="13">
    <source>
        <dbReference type="ARBA" id="ARBA00023136"/>
    </source>
</evidence>
<accession>A0A836KL46</accession>
<comment type="pathway">
    <text evidence="3">Lipid metabolism.</text>
</comment>
<evidence type="ECO:0000256" key="9">
    <source>
        <dbReference type="ARBA" id="ARBA00022798"/>
    </source>
</evidence>
<protein>
    <recommendedName>
        <fullName evidence="5">diacylglycerol O-acyltransferase</fullName>
        <ecNumber evidence="5">2.3.1.20</ecNumber>
    </recommendedName>
</protein>
<evidence type="ECO:0000313" key="17">
    <source>
        <dbReference type="EMBL" id="KAG5469718.1"/>
    </source>
</evidence>
<name>A0A836KL46_LEIEN</name>
<feature type="compositionally biased region" description="Polar residues" evidence="15">
    <location>
        <begin position="324"/>
        <end position="337"/>
    </location>
</feature>
<feature type="compositionally biased region" description="Low complexity" evidence="15">
    <location>
        <begin position="601"/>
        <end position="621"/>
    </location>
</feature>
<feature type="region of interest" description="Disordered" evidence="15">
    <location>
        <begin position="103"/>
        <end position="139"/>
    </location>
</feature>
<feature type="region of interest" description="Disordered" evidence="15">
    <location>
        <begin position="686"/>
        <end position="721"/>
    </location>
</feature>
<organism evidence="17 18">
    <name type="scientific">Leishmania enriettii</name>
    <dbReference type="NCBI Taxonomy" id="5663"/>
    <lineage>
        <taxon>Eukaryota</taxon>
        <taxon>Discoba</taxon>
        <taxon>Euglenozoa</taxon>
        <taxon>Kinetoplastea</taxon>
        <taxon>Metakinetoplastina</taxon>
        <taxon>Trypanosomatida</taxon>
        <taxon>Trypanosomatidae</taxon>
        <taxon>Leishmaniinae</taxon>
        <taxon>Leishmania</taxon>
    </lineage>
</organism>
<dbReference type="EC" id="2.3.1.20" evidence="5"/>
<feature type="compositionally biased region" description="Basic and acidic residues" evidence="15">
    <location>
        <begin position="700"/>
        <end position="712"/>
    </location>
</feature>
<evidence type="ECO:0000256" key="11">
    <source>
        <dbReference type="ARBA" id="ARBA00022989"/>
    </source>
</evidence>
<comment type="subcellular location">
    <subcellularLocation>
        <location evidence="1">Endoplasmic reticulum membrane</location>
        <topology evidence="1">Multi-pass membrane protein</topology>
    </subcellularLocation>
</comment>
<evidence type="ECO:0000256" key="14">
    <source>
        <dbReference type="ARBA" id="ARBA00023315"/>
    </source>
</evidence>
<dbReference type="KEGG" id="lenr:94169133"/>
<dbReference type="RefSeq" id="XP_067689726.1">
    <property type="nucleotide sequence ID" value="XM_067833623.1"/>
</dbReference>
<evidence type="ECO:0000256" key="8">
    <source>
        <dbReference type="ARBA" id="ARBA00022692"/>
    </source>
</evidence>
<feature type="region of interest" description="Disordered" evidence="15">
    <location>
        <begin position="593"/>
        <end position="621"/>
    </location>
</feature>
<evidence type="ECO:0000313" key="18">
    <source>
        <dbReference type="Proteomes" id="UP000674179"/>
    </source>
</evidence>
<reference evidence="17 18" key="1">
    <citation type="submission" date="2021-02" db="EMBL/GenBank/DDBJ databases">
        <title>Leishmania (Mundinia) enrietti genome sequencing and assembly.</title>
        <authorList>
            <person name="Almutairi H."/>
            <person name="Gatherer D."/>
        </authorList>
    </citation>
    <scope>NUCLEOTIDE SEQUENCE [LARGE SCALE GENOMIC DNA]</scope>
    <source>
        <strain evidence="17">CUR178</strain>
    </source>
</reference>
<keyword evidence="7" id="KW-0808">Transferase</keyword>
<gene>
    <name evidence="17" type="ORF">CUR178_01857</name>
</gene>
<keyword evidence="12" id="KW-0443">Lipid metabolism</keyword>
<dbReference type="PANTHER" id="PTHR12317">
    <property type="entry name" value="DIACYLGLYCEROL O-ACYLTRANSFERASE"/>
    <property type="match status" value="1"/>
</dbReference>
<keyword evidence="6" id="KW-0444">Lipid biosynthesis</keyword>
<evidence type="ECO:0000256" key="15">
    <source>
        <dbReference type="SAM" id="MobiDB-lite"/>
    </source>
</evidence>
<keyword evidence="13 16" id="KW-0472">Membrane</keyword>
<evidence type="ECO:0000256" key="16">
    <source>
        <dbReference type="SAM" id="Phobius"/>
    </source>
</evidence>
<sequence length="1107" mass="122318">MSLVLSFFVFTAVVVIPLLCFLRNGAILRGGAVHGMQRLGKGSENSYIIAHCGGKTPRLAAKRSGAASISQEAAPNAVTSGNETLALGSPTSLCRQSRETLPQARWGADVQKRRQQSQQASGQRGAAVEAKSVSPTPLDTTSVWDRKQLSADDGIRLVFLGTLAVPIFAFWYCFLRAMERKALLRIYRQCTIANKTTAIDKCPQTLFRFSLAVLLLGLGCVALVWYASVVYLNHREKDVSLKRHNKTWCDRAVNWFKFRVYRRYVDCQCRLWKRYFSLQLVPAYGPLPLFRFPNEAEHGERDKSAMDSGYPPMRALGLTSETQLDTQLATAPTSRRPTSPFGLRRQAQGSSLDAVPNEASAPNPHTREDDIDKHIWDEEERQLLRPRDSSALGKSARLSPKRCFDAHVHQSSVALFSEQYCACSPPQPPLQPPAMRRAQYFFAAHPHGILPWCCCVNMISNVAHRDEKLFLDNRELVLHSCDTPQMSVYSERMHQLLPMSSLPRAAALFTTSITRALSPSSSLIKILPASLPTATVGGSAGVHSTAGGASYAKGRYYFYDLVFKKFVLRLGKDDAVPATSADAAVYRQRLRRAQAKRDPASLPNGSSPGTPSSRSSVDAGTASAEATASSLRRRLRIRVRAVVASFPFYIPIMREIYMFYGYMDASYDTCKRVLLYNNSTQREREGALSVSSEAPTKNEFATDAKDGSKVGDDASDDEYDESTLPNDLNHLLLFPGGASEALLSSAHGPARLLLRRRKGFLRLAIHTQSGLVPVYTFGETDYFEQCSSATAWHATPVHDDEDSTYTPRQASGADVLLNPEARAGGGAPLQTVANASPLAQERQQTPCFPPQSGPAAGLNDCATSPNAMPQPCQPPDCGPRFVLPTVSSIAPALSHPPAMLCEVQRQELWKDQERRPMKGAGESRERNERVPTPLYLQPMPSAESQESGDSAAPRKEAKTATLTSHEGGLVEESQGDVDSISKRLAKRQAVEEKATASSLLAVGRFWSFIRVLQRLFQTTFGVSLPVVKNIIPHRVTGATVVGRPIYFELPPHLQRMYTDPANYFDTEKDREVLQAAQEVYFHELQELFLKYAPQYLKDPSRRKLEII</sequence>
<keyword evidence="9" id="KW-0319">Glycerol metabolism</keyword>
<dbReference type="Proteomes" id="UP000674179">
    <property type="component" value="Chromosome 33"/>
</dbReference>
<dbReference type="GO" id="GO:0019432">
    <property type="term" value="P:triglyceride biosynthetic process"/>
    <property type="evidence" value="ECO:0007669"/>
    <property type="project" value="TreeGrafter"/>
</dbReference>
<dbReference type="Pfam" id="PF03982">
    <property type="entry name" value="DAGAT"/>
    <property type="match status" value="1"/>
</dbReference>
<keyword evidence="14" id="KW-0012">Acyltransferase</keyword>
<dbReference type="PANTHER" id="PTHR12317:SF0">
    <property type="entry name" value="ACYLTRANSFERASE"/>
    <property type="match status" value="1"/>
</dbReference>
<dbReference type="EMBL" id="JAFHKP010000033">
    <property type="protein sequence ID" value="KAG5469718.1"/>
    <property type="molecule type" value="Genomic_DNA"/>
</dbReference>
<evidence type="ECO:0000256" key="12">
    <source>
        <dbReference type="ARBA" id="ARBA00023098"/>
    </source>
</evidence>
<comment type="pathway">
    <text evidence="2">Glycerolipid metabolism; triacylglycerol biosynthesis.</text>
</comment>
<feature type="region of interest" description="Disordered" evidence="15">
    <location>
        <begin position="324"/>
        <end position="374"/>
    </location>
</feature>
<dbReference type="InterPro" id="IPR007130">
    <property type="entry name" value="DAGAT"/>
</dbReference>
<evidence type="ECO:0000256" key="5">
    <source>
        <dbReference type="ARBA" id="ARBA00013244"/>
    </source>
</evidence>
<proteinExistence type="inferred from homology"/>
<dbReference type="GeneID" id="94169133"/>
<dbReference type="GO" id="GO:0006071">
    <property type="term" value="P:glycerol metabolic process"/>
    <property type="evidence" value="ECO:0007669"/>
    <property type="project" value="UniProtKB-KW"/>
</dbReference>
<feature type="compositionally biased region" description="Basic and acidic residues" evidence="15">
    <location>
        <begin position="911"/>
        <end position="929"/>
    </location>
</feature>
<dbReference type="OrthoDB" id="264532at2759"/>
<feature type="compositionally biased region" description="Basic and acidic residues" evidence="15">
    <location>
        <begin position="365"/>
        <end position="374"/>
    </location>
</feature>
<dbReference type="AlphaFoldDB" id="A0A836KL46"/>
<keyword evidence="11 16" id="KW-1133">Transmembrane helix</keyword>
<evidence type="ECO:0000256" key="10">
    <source>
        <dbReference type="ARBA" id="ARBA00022824"/>
    </source>
</evidence>
<keyword evidence="10" id="KW-0256">Endoplasmic reticulum</keyword>